<protein>
    <recommendedName>
        <fullName evidence="3">Reverse transcriptase domain-containing protein</fullName>
    </recommendedName>
</protein>
<dbReference type="Proteomes" id="UP001454036">
    <property type="component" value="Unassembled WGS sequence"/>
</dbReference>
<evidence type="ECO:0000313" key="1">
    <source>
        <dbReference type="EMBL" id="GAA0170653.1"/>
    </source>
</evidence>
<sequence>MQGPKNGQEETPKWILYVDGVSNDKRVGTGILIQGSEEQFEYALRFSFIATNNELATTNFDEMRDDVRIEVRDKPGYKENMIMPILEEEEDWRSPII</sequence>
<reference evidence="1 2" key="1">
    <citation type="submission" date="2024-01" db="EMBL/GenBank/DDBJ databases">
        <title>The complete chloroplast genome sequence of Lithospermum erythrorhizon: insights into the phylogenetic relationship among Boraginaceae species and the maternal lineages of purple gromwells.</title>
        <authorList>
            <person name="Okada T."/>
            <person name="Watanabe K."/>
        </authorList>
    </citation>
    <scope>NUCLEOTIDE SEQUENCE [LARGE SCALE GENOMIC DNA]</scope>
</reference>
<comment type="caution">
    <text evidence="1">The sequence shown here is derived from an EMBL/GenBank/DDBJ whole genome shotgun (WGS) entry which is preliminary data.</text>
</comment>
<organism evidence="1 2">
    <name type="scientific">Lithospermum erythrorhizon</name>
    <name type="common">Purple gromwell</name>
    <name type="synonym">Lithospermum officinale var. erythrorhizon</name>
    <dbReference type="NCBI Taxonomy" id="34254"/>
    <lineage>
        <taxon>Eukaryota</taxon>
        <taxon>Viridiplantae</taxon>
        <taxon>Streptophyta</taxon>
        <taxon>Embryophyta</taxon>
        <taxon>Tracheophyta</taxon>
        <taxon>Spermatophyta</taxon>
        <taxon>Magnoliopsida</taxon>
        <taxon>eudicotyledons</taxon>
        <taxon>Gunneridae</taxon>
        <taxon>Pentapetalae</taxon>
        <taxon>asterids</taxon>
        <taxon>lamiids</taxon>
        <taxon>Boraginales</taxon>
        <taxon>Boraginaceae</taxon>
        <taxon>Boraginoideae</taxon>
        <taxon>Lithospermeae</taxon>
        <taxon>Lithospermum</taxon>
    </lineage>
</organism>
<evidence type="ECO:0000313" key="2">
    <source>
        <dbReference type="Proteomes" id="UP001454036"/>
    </source>
</evidence>
<evidence type="ECO:0008006" key="3">
    <source>
        <dbReference type="Google" id="ProtNLM"/>
    </source>
</evidence>
<name>A0AAV3R5W3_LITER</name>
<proteinExistence type="predicted"/>
<dbReference type="AlphaFoldDB" id="A0AAV3R5W3"/>
<accession>A0AAV3R5W3</accession>
<dbReference type="EMBL" id="BAABME010007335">
    <property type="protein sequence ID" value="GAA0170653.1"/>
    <property type="molecule type" value="Genomic_DNA"/>
</dbReference>
<keyword evidence="2" id="KW-1185">Reference proteome</keyword>
<gene>
    <name evidence="1" type="ORF">LIER_24873</name>
</gene>